<gene>
    <name evidence="1" type="ORF">LY28_02036</name>
</gene>
<protein>
    <submittedName>
        <fullName evidence="1">Uncharacterized protein</fullName>
    </submittedName>
</protein>
<keyword evidence="2" id="KW-1185">Reference proteome</keyword>
<comment type="caution">
    <text evidence="1">The sequence shown here is derived from an EMBL/GenBank/DDBJ whole genome shotgun (WGS) entry which is preliminary data.</text>
</comment>
<organism evidence="1 2">
    <name type="scientific">Ruminiclostridium sufflavum DSM 19573</name>
    <dbReference type="NCBI Taxonomy" id="1121337"/>
    <lineage>
        <taxon>Bacteria</taxon>
        <taxon>Bacillati</taxon>
        <taxon>Bacillota</taxon>
        <taxon>Clostridia</taxon>
        <taxon>Eubacteriales</taxon>
        <taxon>Oscillospiraceae</taxon>
        <taxon>Ruminiclostridium</taxon>
    </lineage>
</organism>
<sequence length="53" mass="6206">MVTEKIVEGCRVVNFVPDMDENERKNAERETARNILREYNRLEEQACKAAAHK</sequence>
<dbReference type="AlphaFoldDB" id="A0A318XJC8"/>
<name>A0A318XJC8_9FIRM</name>
<reference evidence="1 2" key="1">
    <citation type="submission" date="2018-06" db="EMBL/GenBank/DDBJ databases">
        <title>Genomic Encyclopedia of Type Strains, Phase I: the one thousand microbial genomes (KMG-I) project.</title>
        <authorList>
            <person name="Kyrpides N."/>
        </authorList>
    </citation>
    <scope>NUCLEOTIDE SEQUENCE [LARGE SCALE GENOMIC DNA]</scope>
    <source>
        <strain evidence="1 2">DSM 19573</strain>
    </source>
</reference>
<evidence type="ECO:0000313" key="1">
    <source>
        <dbReference type="EMBL" id="PYG87369.1"/>
    </source>
</evidence>
<accession>A0A318XJC8</accession>
<dbReference type="Proteomes" id="UP000248132">
    <property type="component" value="Unassembled WGS sequence"/>
</dbReference>
<dbReference type="EMBL" id="QKMR01000011">
    <property type="protein sequence ID" value="PYG87369.1"/>
    <property type="molecule type" value="Genomic_DNA"/>
</dbReference>
<evidence type="ECO:0000313" key="2">
    <source>
        <dbReference type="Proteomes" id="UP000248132"/>
    </source>
</evidence>
<dbReference type="RefSeq" id="WP_165835546.1">
    <property type="nucleotide sequence ID" value="NZ_QKMR01000011.1"/>
</dbReference>
<proteinExistence type="predicted"/>